<accession>A0AAN6IHU6</accession>
<dbReference type="SUPFAM" id="SSF55486">
    <property type="entry name" value="Metalloproteases ('zincins'), catalytic domain"/>
    <property type="match status" value="1"/>
</dbReference>
<reference evidence="7" key="1">
    <citation type="journal article" date="2022" name="bioRxiv">
        <title>Deciphering the potential niche of two novel black yeast fungi from a biological soil crust based on their genomes, phenotypes, and melanin regulation.</title>
        <authorList>
            <consortium name="DOE Joint Genome Institute"/>
            <person name="Carr E.C."/>
            <person name="Barton Q."/>
            <person name="Grambo S."/>
            <person name="Sullivan M."/>
            <person name="Renfro C.M."/>
            <person name="Kuo A."/>
            <person name="Pangilinan J."/>
            <person name="Lipzen A."/>
            <person name="Keymanesh K."/>
            <person name="Savage E."/>
            <person name="Barry K."/>
            <person name="Grigoriev I.V."/>
            <person name="Riekhof W.R."/>
            <person name="Harris S.S."/>
        </authorList>
    </citation>
    <scope>NUCLEOTIDE SEQUENCE</scope>
    <source>
        <strain evidence="7">JF 03-4F</strain>
    </source>
</reference>
<sequence length="206" mass="22741">MQHVWPASHCDAFVKKMGSQDEGMAAIGYKRPNRRAIKKPTKKPNTRAAAVPGHSSLSAWEPLQRAVKAHLSEHIGTTPAVSSAHLFRVCRTAAHELGHCFGLDHCMWRACAMQGTTSVAEDMRQPPYLCPVCERKVGDAVDGARVKGEGSSGKLETSIEKDDGWETRMAKWRRGQLLAMKHFCKGQGSSFAPFAAWCEAMMEMMK</sequence>
<dbReference type="InterPro" id="IPR024079">
    <property type="entry name" value="MetalloPept_cat_dom_sf"/>
</dbReference>
<keyword evidence="5" id="KW-0862">Zinc</keyword>
<keyword evidence="4" id="KW-0378">Hydrolase</keyword>
<keyword evidence="8" id="KW-1185">Reference proteome</keyword>
<dbReference type="CDD" id="cd11375">
    <property type="entry name" value="Peptidase_M54"/>
    <property type="match status" value="1"/>
</dbReference>
<evidence type="ECO:0000256" key="6">
    <source>
        <dbReference type="ARBA" id="ARBA00023049"/>
    </source>
</evidence>
<dbReference type="AlphaFoldDB" id="A0AAN6IHU6"/>
<dbReference type="PANTHER" id="PTHR15910:SF1">
    <property type="entry name" value="ARCHAEMETZINCIN-2"/>
    <property type="match status" value="1"/>
</dbReference>
<dbReference type="GO" id="GO:0008237">
    <property type="term" value="F:metallopeptidase activity"/>
    <property type="evidence" value="ECO:0007669"/>
    <property type="project" value="UniProtKB-KW"/>
</dbReference>
<name>A0AAN6IHU6_9EURO</name>
<keyword evidence="6" id="KW-0482">Metalloprotease</keyword>
<dbReference type="GO" id="GO:0046872">
    <property type="term" value="F:metal ion binding"/>
    <property type="evidence" value="ECO:0007669"/>
    <property type="project" value="UniProtKB-KW"/>
</dbReference>
<dbReference type="InterPro" id="IPR012962">
    <property type="entry name" value="Pept_M54_archaemetzincn"/>
</dbReference>
<evidence type="ECO:0000256" key="5">
    <source>
        <dbReference type="ARBA" id="ARBA00022833"/>
    </source>
</evidence>
<keyword evidence="3" id="KW-0479">Metal-binding</keyword>
<evidence type="ECO:0000256" key="3">
    <source>
        <dbReference type="ARBA" id="ARBA00022723"/>
    </source>
</evidence>
<gene>
    <name evidence="7" type="ORF">EDD36DRAFT_23482</name>
</gene>
<proteinExistence type="predicted"/>
<protein>
    <submittedName>
        <fullName evidence="7">Uncharacterized protein</fullName>
    </submittedName>
</protein>
<keyword evidence="2" id="KW-0645">Protease</keyword>
<evidence type="ECO:0000256" key="2">
    <source>
        <dbReference type="ARBA" id="ARBA00022670"/>
    </source>
</evidence>
<dbReference type="PANTHER" id="PTHR15910">
    <property type="entry name" value="ARCHAEMETZINCIN"/>
    <property type="match status" value="1"/>
</dbReference>
<evidence type="ECO:0000256" key="4">
    <source>
        <dbReference type="ARBA" id="ARBA00022801"/>
    </source>
</evidence>
<dbReference type="Proteomes" id="UP001203852">
    <property type="component" value="Unassembled WGS sequence"/>
</dbReference>
<comment type="cofactor">
    <cofactor evidence="1">
        <name>Zn(2+)</name>
        <dbReference type="ChEBI" id="CHEBI:29105"/>
    </cofactor>
</comment>
<evidence type="ECO:0000313" key="7">
    <source>
        <dbReference type="EMBL" id="KAI1618156.1"/>
    </source>
</evidence>
<comment type="caution">
    <text evidence="7">The sequence shown here is derived from an EMBL/GenBank/DDBJ whole genome shotgun (WGS) entry which is preliminary data.</text>
</comment>
<dbReference type="Pfam" id="PF07998">
    <property type="entry name" value="Peptidase_M54"/>
    <property type="match status" value="1"/>
</dbReference>
<evidence type="ECO:0000313" key="8">
    <source>
        <dbReference type="Proteomes" id="UP001203852"/>
    </source>
</evidence>
<dbReference type="GO" id="GO:0006508">
    <property type="term" value="P:proteolysis"/>
    <property type="evidence" value="ECO:0007669"/>
    <property type="project" value="UniProtKB-KW"/>
</dbReference>
<dbReference type="Gene3D" id="3.40.390.10">
    <property type="entry name" value="Collagenase (Catalytic Domain)"/>
    <property type="match status" value="1"/>
</dbReference>
<evidence type="ECO:0000256" key="1">
    <source>
        <dbReference type="ARBA" id="ARBA00001947"/>
    </source>
</evidence>
<dbReference type="EMBL" id="MU404350">
    <property type="protein sequence ID" value="KAI1618156.1"/>
    <property type="molecule type" value="Genomic_DNA"/>
</dbReference>
<organism evidence="7 8">
    <name type="scientific">Exophiala viscosa</name>
    <dbReference type="NCBI Taxonomy" id="2486360"/>
    <lineage>
        <taxon>Eukaryota</taxon>
        <taxon>Fungi</taxon>
        <taxon>Dikarya</taxon>
        <taxon>Ascomycota</taxon>
        <taxon>Pezizomycotina</taxon>
        <taxon>Eurotiomycetes</taxon>
        <taxon>Chaetothyriomycetidae</taxon>
        <taxon>Chaetothyriales</taxon>
        <taxon>Herpotrichiellaceae</taxon>
        <taxon>Exophiala</taxon>
    </lineage>
</organism>